<reference evidence="3" key="1">
    <citation type="submission" date="2016-10" db="EMBL/GenBank/DDBJ databases">
        <authorList>
            <person name="Varghese N."/>
            <person name="Submissions S."/>
        </authorList>
    </citation>
    <scope>NUCLEOTIDE SEQUENCE [LARGE SCALE GENOMIC DNA]</scope>
    <source>
        <strain evidence="3">DSM 24499</strain>
    </source>
</reference>
<protein>
    <submittedName>
        <fullName evidence="2">Uncharacterized protein</fullName>
    </submittedName>
</protein>
<evidence type="ECO:0000313" key="2">
    <source>
        <dbReference type="EMBL" id="SFC55726.1"/>
    </source>
</evidence>
<accession>A0A1I1K4T2</accession>
<proteinExistence type="predicted"/>
<evidence type="ECO:0000313" key="3">
    <source>
        <dbReference type="Proteomes" id="UP000199438"/>
    </source>
</evidence>
<dbReference type="EMBL" id="FOKV01000005">
    <property type="protein sequence ID" value="SFC55726.1"/>
    <property type="molecule type" value="Genomic_DNA"/>
</dbReference>
<dbReference type="AlphaFoldDB" id="A0A1I1K4T2"/>
<keyword evidence="3" id="KW-1185">Reference proteome</keyword>
<dbReference type="STRING" id="1334022.SAMN04487907_105215"/>
<dbReference type="OrthoDB" id="671991at2"/>
<gene>
    <name evidence="2" type="ORF">SAMN04487907_105215</name>
</gene>
<feature type="signal peptide" evidence="1">
    <location>
        <begin position="1"/>
        <end position="19"/>
    </location>
</feature>
<keyword evidence="1" id="KW-0732">Signal</keyword>
<organism evidence="2 3">
    <name type="scientific">Zunongwangia mangrovi</name>
    <dbReference type="NCBI Taxonomy" id="1334022"/>
    <lineage>
        <taxon>Bacteria</taxon>
        <taxon>Pseudomonadati</taxon>
        <taxon>Bacteroidota</taxon>
        <taxon>Flavobacteriia</taxon>
        <taxon>Flavobacteriales</taxon>
        <taxon>Flavobacteriaceae</taxon>
        <taxon>Zunongwangia</taxon>
    </lineage>
</organism>
<sequence>MRLVIFFISFLVLSLSSFPCCLLEEVGENSVCIENSSNSQDDPSSNEVCSPFLNCGSCTGFAIQEYLEITFIQDELSLTVLPSYQELFKSAYQNPDFKPPKPRLYKLV</sequence>
<dbReference type="Proteomes" id="UP000199438">
    <property type="component" value="Unassembled WGS sequence"/>
</dbReference>
<evidence type="ECO:0000256" key="1">
    <source>
        <dbReference type="SAM" id="SignalP"/>
    </source>
</evidence>
<feature type="chain" id="PRO_5011481066" evidence="1">
    <location>
        <begin position="20"/>
        <end position="108"/>
    </location>
</feature>
<name>A0A1I1K4T2_9FLAO</name>